<evidence type="ECO:0000313" key="2">
    <source>
        <dbReference type="EMBL" id="CCC91158.1"/>
    </source>
</evidence>
<protein>
    <submittedName>
        <fullName evidence="2">Uncharacterized protein</fullName>
    </submittedName>
</protein>
<gene>
    <name evidence="2" type="ORF">TCIL3000_6_4140</name>
</gene>
<dbReference type="AlphaFoldDB" id="G0UP47"/>
<keyword evidence="1" id="KW-0812">Transmembrane</keyword>
<accession>G0UP47</accession>
<dbReference type="EMBL" id="HE575319">
    <property type="protein sequence ID" value="CCC91158.1"/>
    <property type="molecule type" value="Genomic_DNA"/>
</dbReference>
<proteinExistence type="predicted"/>
<sequence length="115" mass="13235">MASADYRDMAGVGLSLAPGACWRFVGMPVPVLCDVWVFLFFFYADPLCNVLSRRDVLLFFIFLFSVHAMWVLLFTHLHYHDSCCFPSNLFMPRKCTNLRVGPHNKHRRCCRSGAV</sequence>
<keyword evidence="1" id="KW-1133">Transmembrane helix</keyword>
<evidence type="ECO:0000256" key="1">
    <source>
        <dbReference type="SAM" id="Phobius"/>
    </source>
</evidence>
<reference evidence="2" key="1">
    <citation type="journal article" date="2012" name="Proc. Natl. Acad. Sci. U.S.A.">
        <title>Antigenic diversity is generated by distinct evolutionary mechanisms in African trypanosome species.</title>
        <authorList>
            <person name="Jackson A.P."/>
            <person name="Berry A."/>
            <person name="Aslett M."/>
            <person name="Allison H.C."/>
            <person name="Burton P."/>
            <person name="Vavrova-Anderson J."/>
            <person name="Brown R."/>
            <person name="Browne H."/>
            <person name="Corton N."/>
            <person name="Hauser H."/>
            <person name="Gamble J."/>
            <person name="Gilderthorp R."/>
            <person name="Marcello L."/>
            <person name="McQuillan J."/>
            <person name="Otto T.D."/>
            <person name="Quail M.A."/>
            <person name="Sanders M.J."/>
            <person name="van Tonder A."/>
            <person name="Ginger M.L."/>
            <person name="Field M.C."/>
            <person name="Barry J.D."/>
            <person name="Hertz-Fowler C."/>
            <person name="Berriman M."/>
        </authorList>
    </citation>
    <scope>NUCLEOTIDE SEQUENCE</scope>
    <source>
        <strain evidence="2">IL3000</strain>
    </source>
</reference>
<keyword evidence="1" id="KW-0472">Membrane</keyword>
<feature type="transmembrane region" description="Helical" evidence="1">
    <location>
        <begin position="56"/>
        <end position="79"/>
    </location>
</feature>
<feature type="transmembrane region" description="Helical" evidence="1">
    <location>
        <begin position="24"/>
        <end position="44"/>
    </location>
</feature>
<name>G0UP47_TRYCI</name>
<organism evidence="2">
    <name type="scientific">Trypanosoma congolense (strain IL3000)</name>
    <dbReference type="NCBI Taxonomy" id="1068625"/>
    <lineage>
        <taxon>Eukaryota</taxon>
        <taxon>Discoba</taxon>
        <taxon>Euglenozoa</taxon>
        <taxon>Kinetoplastea</taxon>
        <taxon>Metakinetoplastina</taxon>
        <taxon>Trypanosomatida</taxon>
        <taxon>Trypanosomatidae</taxon>
        <taxon>Trypanosoma</taxon>
        <taxon>Nannomonas</taxon>
    </lineage>
</organism>